<accession>A0A8J5JXU4</accession>
<sequence>MKLRQNWIWSIYPNDVNSTVSVVKAAGELLWLITFRAHRPPKNKETFIDIYVYACRRADVVARGFSGYNTRQCLALLPYVAADLKDVVGATVFLGANDASEPVNTQQFVPLQEYVQNLKDIVAHFQVKYVMKTGIDPVVITPPALDGKAWHENCKERDRLYTKDEELTAMYAQACSHTAIELKVPCIDLHTAMMVEENWQGLLSDGLHLSCRGSELLASLLVPVLEKHVNNLPSELLLPLWDELDAKNPSDSFVEWCKKNGGKFS</sequence>
<dbReference type="InterPro" id="IPR045136">
    <property type="entry name" value="Iah1-like"/>
</dbReference>
<proteinExistence type="predicted"/>
<reference evidence="2" key="1">
    <citation type="journal article" date="2021" name="Sci. Adv.">
        <title>The American lobster genome reveals insights on longevity, neural, and immune adaptations.</title>
        <authorList>
            <person name="Polinski J.M."/>
            <person name="Zimin A.V."/>
            <person name="Clark K.F."/>
            <person name="Kohn A.B."/>
            <person name="Sadowski N."/>
            <person name="Timp W."/>
            <person name="Ptitsyn A."/>
            <person name="Khanna P."/>
            <person name="Romanova D.Y."/>
            <person name="Williams P."/>
            <person name="Greenwood S.J."/>
            <person name="Moroz L.L."/>
            <person name="Walt D.R."/>
            <person name="Bodnar A.G."/>
        </authorList>
    </citation>
    <scope>NUCLEOTIDE SEQUENCE</scope>
    <source>
        <strain evidence="2">GMGI-L3</strain>
    </source>
</reference>
<dbReference type="SUPFAM" id="SSF52266">
    <property type="entry name" value="SGNH hydrolase"/>
    <property type="match status" value="1"/>
</dbReference>
<dbReference type="CDD" id="cd01838">
    <property type="entry name" value="Isoamyl_acetate_hydrolase_like"/>
    <property type="match status" value="1"/>
</dbReference>
<dbReference type="Pfam" id="PF13472">
    <property type="entry name" value="Lipase_GDSL_2"/>
    <property type="match status" value="1"/>
</dbReference>
<dbReference type="Proteomes" id="UP000747542">
    <property type="component" value="Unassembled WGS sequence"/>
</dbReference>
<dbReference type="PANTHER" id="PTHR14209">
    <property type="entry name" value="ISOAMYL ACETATE-HYDROLYZING ESTERASE 1"/>
    <property type="match status" value="1"/>
</dbReference>
<evidence type="ECO:0000313" key="2">
    <source>
        <dbReference type="EMBL" id="KAG7161379.1"/>
    </source>
</evidence>
<dbReference type="EMBL" id="JAHLQT010029499">
    <property type="protein sequence ID" value="KAG7161379.1"/>
    <property type="molecule type" value="Genomic_DNA"/>
</dbReference>
<evidence type="ECO:0000259" key="1">
    <source>
        <dbReference type="Pfam" id="PF13472"/>
    </source>
</evidence>
<dbReference type="InterPro" id="IPR036514">
    <property type="entry name" value="SGNH_hydro_sf"/>
</dbReference>
<dbReference type="PANTHER" id="PTHR14209:SF19">
    <property type="entry name" value="ISOAMYL ACETATE-HYDROLYZING ESTERASE 1 HOMOLOG"/>
    <property type="match status" value="1"/>
</dbReference>
<evidence type="ECO:0000313" key="3">
    <source>
        <dbReference type="Proteomes" id="UP000747542"/>
    </source>
</evidence>
<dbReference type="Gene3D" id="3.40.50.1110">
    <property type="entry name" value="SGNH hydrolase"/>
    <property type="match status" value="1"/>
</dbReference>
<dbReference type="AlphaFoldDB" id="A0A8J5JXU4"/>
<keyword evidence="3" id="KW-1185">Reference proteome</keyword>
<gene>
    <name evidence="2" type="primary">iah1-L</name>
    <name evidence="2" type="ORF">Hamer_G014016</name>
</gene>
<name>A0A8J5JXU4_HOMAM</name>
<feature type="domain" description="SGNH hydrolase-type esterase" evidence="1">
    <location>
        <begin position="58"/>
        <end position="215"/>
    </location>
</feature>
<comment type="caution">
    <text evidence="2">The sequence shown here is derived from an EMBL/GenBank/DDBJ whole genome shotgun (WGS) entry which is preliminary data.</text>
</comment>
<organism evidence="2 3">
    <name type="scientific">Homarus americanus</name>
    <name type="common">American lobster</name>
    <dbReference type="NCBI Taxonomy" id="6706"/>
    <lineage>
        <taxon>Eukaryota</taxon>
        <taxon>Metazoa</taxon>
        <taxon>Ecdysozoa</taxon>
        <taxon>Arthropoda</taxon>
        <taxon>Crustacea</taxon>
        <taxon>Multicrustacea</taxon>
        <taxon>Malacostraca</taxon>
        <taxon>Eumalacostraca</taxon>
        <taxon>Eucarida</taxon>
        <taxon>Decapoda</taxon>
        <taxon>Pleocyemata</taxon>
        <taxon>Astacidea</taxon>
        <taxon>Nephropoidea</taxon>
        <taxon>Nephropidae</taxon>
        <taxon>Homarus</taxon>
    </lineage>
</organism>
<protein>
    <submittedName>
        <fullName evidence="2">Isoamyl acetate-hydrolyzing esterase 1-like</fullName>
    </submittedName>
</protein>
<dbReference type="InterPro" id="IPR013830">
    <property type="entry name" value="SGNH_hydro"/>
</dbReference>